<dbReference type="EMBL" id="AP014800">
    <property type="protein sequence ID" value="BAQ71238.1"/>
    <property type="molecule type" value="Genomic_DNA"/>
</dbReference>
<sequence length="69" mass="7517">MTDTVRLLVKSDGLDLGVYDQDGRRIEGVLDLAVEREHEGLTFITMTVIAGKPRRAQIIGGIAPPPSEK</sequence>
<protein>
    <submittedName>
        <fullName evidence="1">TetR family transcriptional regulator</fullName>
    </submittedName>
</protein>
<dbReference type="KEGG" id="rsu:NHU_04116"/>
<evidence type="ECO:0000313" key="1">
    <source>
        <dbReference type="EMBL" id="BAQ71238.1"/>
    </source>
</evidence>
<evidence type="ECO:0000313" key="2">
    <source>
        <dbReference type="Proteomes" id="UP000064912"/>
    </source>
</evidence>
<dbReference type="Proteomes" id="UP000064912">
    <property type="component" value="Chromosome"/>
</dbReference>
<dbReference type="AlphaFoldDB" id="A0A0D6B801"/>
<reference evidence="1 2" key="1">
    <citation type="submission" date="2015-02" db="EMBL/GenBank/DDBJ databases">
        <title>Genome sequene of Rhodovulum sulfidophilum DSM 2351.</title>
        <authorList>
            <person name="Nagao N."/>
        </authorList>
    </citation>
    <scope>NUCLEOTIDE SEQUENCE [LARGE SCALE GENOMIC DNA]</scope>
    <source>
        <strain evidence="1 2">DSM 2351</strain>
    </source>
</reference>
<organism evidence="1 2">
    <name type="scientific">Rhodovulum sulfidophilum</name>
    <name type="common">Rhodobacter sulfidophilus</name>
    <dbReference type="NCBI Taxonomy" id="35806"/>
    <lineage>
        <taxon>Bacteria</taxon>
        <taxon>Pseudomonadati</taxon>
        <taxon>Pseudomonadota</taxon>
        <taxon>Alphaproteobacteria</taxon>
        <taxon>Rhodobacterales</taxon>
        <taxon>Paracoccaceae</taxon>
        <taxon>Rhodovulum</taxon>
    </lineage>
</organism>
<accession>A0A0D6B801</accession>
<name>A0A0D6B801_RHOSU</name>
<proteinExistence type="predicted"/>
<dbReference type="PATRIC" id="fig|35806.4.peg.4222"/>
<gene>
    <name evidence="1" type="ORF">NHU_04116</name>
</gene>